<dbReference type="EMBL" id="CH476638">
    <property type="protein sequence ID" value="EDN95497.1"/>
    <property type="molecule type" value="Genomic_DNA"/>
</dbReference>
<dbReference type="InParanoid" id="A7F1A5"/>
<dbReference type="AlphaFoldDB" id="A7F1A5"/>
<evidence type="ECO:0000313" key="1">
    <source>
        <dbReference type="EMBL" id="EDN95497.1"/>
    </source>
</evidence>
<accession>A7F1A5</accession>
<name>A7F1A5_SCLS1</name>
<organism evidence="1 2">
    <name type="scientific">Sclerotinia sclerotiorum (strain ATCC 18683 / 1980 / Ss-1)</name>
    <name type="common">White mold</name>
    <name type="synonym">Whetzelinia sclerotiorum</name>
    <dbReference type="NCBI Taxonomy" id="665079"/>
    <lineage>
        <taxon>Eukaryota</taxon>
        <taxon>Fungi</taxon>
        <taxon>Dikarya</taxon>
        <taxon>Ascomycota</taxon>
        <taxon>Pezizomycotina</taxon>
        <taxon>Leotiomycetes</taxon>
        <taxon>Helotiales</taxon>
        <taxon>Sclerotiniaceae</taxon>
        <taxon>Sclerotinia</taxon>
    </lineage>
</organism>
<dbReference type="Proteomes" id="UP000001312">
    <property type="component" value="Unassembled WGS sequence"/>
</dbReference>
<evidence type="ECO:0000313" key="2">
    <source>
        <dbReference type="Proteomes" id="UP000001312"/>
    </source>
</evidence>
<proteinExistence type="predicted"/>
<dbReference type="KEGG" id="ssl:SS1G_11375"/>
<keyword evidence="2" id="KW-1185">Reference proteome</keyword>
<gene>
    <name evidence="1" type="ORF">SS1G_11375</name>
</gene>
<dbReference type="GeneID" id="5483644"/>
<sequence length="45" mass="5460">MGGQNLTTRIENWRREFKTREKDLRLGQDRFRSTSIERLVSFIFA</sequence>
<protein>
    <submittedName>
        <fullName evidence="1">Uncharacterized protein</fullName>
    </submittedName>
</protein>
<reference evidence="2" key="1">
    <citation type="journal article" date="2011" name="PLoS Genet.">
        <title>Genomic analysis of the necrotrophic fungal pathogens Sclerotinia sclerotiorum and Botrytis cinerea.</title>
        <authorList>
            <person name="Amselem J."/>
            <person name="Cuomo C.A."/>
            <person name="van Kan J.A."/>
            <person name="Viaud M."/>
            <person name="Benito E.P."/>
            <person name="Couloux A."/>
            <person name="Coutinho P.M."/>
            <person name="de Vries R.P."/>
            <person name="Dyer P.S."/>
            <person name="Fillinger S."/>
            <person name="Fournier E."/>
            <person name="Gout L."/>
            <person name="Hahn M."/>
            <person name="Kohn L."/>
            <person name="Lapalu N."/>
            <person name="Plummer K.M."/>
            <person name="Pradier J.M."/>
            <person name="Quevillon E."/>
            <person name="Sharon A."/>
            <person name="Simon A."/>
            <person name="ten Have A."/>
            <person name="Tudzynski B."/>
            <person name="Tudzynski P."/>
            <person name="Wincker P."/>
            <person name="Andrew M."/>
            <person name="Anthouard V."/>
            <person name="Beever R.E."/>
            <person name="Beffa R."/>
            <person name="Benoit I."/>
            <person name="Bouzid O."/>
            <person name="Brault B."/>
            <person name="Chen Z."/>
            <person name="Choquer M."/>
            <person name="Collemare J."/>
            <person name="Cotton P."/>
            <person name="Danchin E.G."/>
            <person name="Da Silva C."/>
            <person name="Gautier A."/>
            <person name="Giraud C."/>
            <person name="Giraud T."/>
            <person name="Gonzalez C."/>
            <person name="Grossetete S."/>
            <person name="Guldener U."/>
            <person name="Henrissat B."/>
            <person name="Howlett B.J."/>
            <person name="Kodira C."/>
            <person name="Kretschmer M."/>
            <person name="Lappartient A."/>
            <person name="Leroch M."/>
            <person name="Levis C."/>
            <person name="Mauceli E."/>
            <person name="Neuveglise C."/>
            <person name="Oeser B."/>
            <person name="Pearson M."/>
            <person name="Poulain J."/>
            <person name="Poussereau N."/>
            <person name="Quesneville H."/>
            <person name="Rascle C."/>
            <person name="Schumacher J."/>
            <person name="Segurens B."/>
            <person name="Sexton A."/>
            <person name="Silva E."/>
            <person name="Sirven C."/>
            <person name="Soanes D.M."/>
            <person name="Talbot N.J."/>
            <person name="Templeton M."/>
            <person name="Yandava C."/>
            <person name="Yarden O."/>
            <person name="Zeng Q."/>
            <person name="Rollins J.A."/>
            <person name="Lebrun M.H."/>
            <person name="Dickman M."/>
        </authorList>
    </citation>
    <scope>NUCLEOTIDE SEQUENCE [LARGE SCALE GENOMIC DNA]</scope>
    <source>
        <strain evidence="2">ATCC 18683 / 1980 / Ss-1</strain>
    </source>
</reference>
<dbReference type="RefSeq" id="XP_001587383.1">
    <property type="nucleotide sequence ID" value="XM_001587333.1"/>
</dbReference>